<dbReference type="InterPro" id="IPR044653">
    <property type="entry name" value="AZF1/2/3-like"/>
</dbReference>
<keyword evidence="4" id="KW-0862">Zinc</keyword>
<evidence type="ECO:0000256" key="7">
    <source>
        <dbReference type="PROSITE-ProRule" id="PRU00042"/>
    </source>
</evidence>
<feature type="compositionally biased region" description="Low complexity" evidence="8">
    <location>
        <begin position="49"/>
        <end position="62"/>
    </location>
</feature>
<feature type="domain" description="C2H2-type" evidence="9">
    <location>
        <begin position="79"/>
        <end position="101"/>
    </location>
</feature>
<evidence type="ECO:0000256" key="8">
    <source>
        <dbReference type="SAM" id="MobiDB-lite"/>
    </source>
</evidence>
<comment type="caution">
    <text evidence="10">The sequence shown here is derived from an EMBL/GenBank/DDBJ whole genome shotgun (WGS) entry which is preliminary data.</text>
</comment>
<evidence type="ECO:0000256" key="5">
    <source>
        <dbReference type="ARBA" id="ARBA00023015"/>
    </source>
</evidence>
<dbReference type="PANTHER" id="PTHR45988:SF32">
    <property type="entry name" value="OS07G0588600 PROTEIN"/>
    <property type="match status" value="1"/>
</dbReference>
<dbReference type="GO" id="GO:0003700">
    <property type="term" value="F:DNA-binding transcription factor activity"/>
    <property type="evidence" value="ECO:0007669"/>
    <property type="project" value="InterPro"/>
</dbReference>
<evidence type="ECO:0000256" key="6">
    <source>
        <dbReference type="ARBA" id="ARBA00023163"/>
    </source>
</evidence>
<keyword evidence="3 7" id="KW-0863">Zinc-finger</keyword>
<dbReference type="PROSITE" id="PS50157">
    <property type="entry name" value="ZINC_FINGER_C2H2_2"/>
    <property type="match status" value="2"/>
</dbReference>
<evidence type="ECO:0000259" key="9">
    <source>
        <dbReference type="PROSITE" id="PS50157"/>
    </source>
</evidence>
<dbReference type="SMART" id="SM00355">
    <property type="entry name" value="ZnF_C2H2"/>
    <property type="match status" value="2"/>
</dbReference>
<keyword evidence="6" id="KW-0804">Transcription</keyword>
<dbReference type="Gene3D" id="3.30.160.60">
    <property type="entry name" value="Classic Zinc Finger"/>
    <property type="match status" value="1"/>
</dbReference>
<gene>
    <name evidence="10" type="ORF">LUZ62_089896</name>
</gene>
<dbReference type="PROSITE" id="PS00028">
    <property type="entry name" value="ZINC_FINGER_C2H2_1"/>
    <property type="match status" value="2"/>
</dbReference>
<dbReference type="GO" id="GO:0005634">
    <property type="term" value="C:nucleus"/>
    <property type="evidence" value="ECO:0007669"/>
    <property type="project" value="TreeGrafter"/>
</dbReference>
<dbReference type="EMBL" id="JAMFTS010000005">
    <property type="protein sequence ID" value="KAJ4755491.1"/>
    <property type="molecule type" value="Genomic_DNA"/>
</dbReference>
<accession>A0AAV8CJX0</accession>
<feature type="region of interest" description="Disordered" evidence="8">
    <location>
        <begin position="1"/>
        <end position="74"/>
    </location>
</feature>
<evidence type="ECO:0000313" key="11">
    <source>
        <dbReference type="Proteomes" id="UP001140206"/>
    </source>
</evidence>
<proteinExistence type="predicted"/>
<keyword evidence="5" id="KW-0805">Transcription regulation</keyword>
<sequence length="204" mass="21806">MALDSLETPTKPEFFTPKPPLYPIEIPSKGKRSKRQRSAATSEAEQGALDLMLLSRDGSGSRSDSESDSQPLDGVKQSYQCSVCGKSFGSYQALGGHKTSHRKPVLGDDAAPGSASSAAGVDRVKVYQCSICLRTFPSGQALGGHKRLHYEGGAAAKSKFEFDLNMPPPEADAEITMVVVEEEAGDNKMVDFLGVKKQRLLLAA</sequence>
<dbReference type="Pfam" id="PF13912">
    <property type="entry name" value="zf-C2H2_6"/>
    <property type="match status" value="2"/>
</dbReference>
<organism evidence="10 11">
    <name type="scientific">Rhynchospora pubera</name>
    <dbReference type="NCBI Taxonomy" id="906938"/>
    <lineage>
        <taxon>Eukaryota</taxon>
        <taxon>Viridiplantae</taxon>
        <taxon>Streptophyta</taxon>
        <taxon>Embryophyta</taxon>
        <taxon>Tracheophyta</taxon>
        <taxon>Spermatophyta</taxon>
        <taxon>Magnoliopsida</taxon>
        <taxon>Liliopsida</taxon>
        <taxon>Poales</taxon>
        <taxon>Cyperaceae</taxon>
        <taxon>Cyperoideae</taxon>
        <taxon>Rhynchosporeae</taxon>
        <taxon>Rhynchospora</taxon>
    </lineage>
</organism>
<protein>
    <submittedName>
        <fullName evidence="10">Zinc-finger protein</fullName>
    </submittedName>
</protein>
<feature type="compositionally biased region" description="Low complexity" evidence="8">
    <location>
        <begin position="7"/>
        <end position="16"/>
    </location>
</feature>
<evidence type="ECO:0000256" key="4">
    <source>
        <dbReference type="ARBA" id="ARBA00022833"/>
    </source>
</evidence>
<evidence type="ECO:0000256" key="2">
    <source>
        <dbReference type="ARBA" id="ARBA00022737"/>
    </source>
</evidence>
<reference evidence="10" key="1">
    <citation type="submission" date="2022-08" db="EMBL/GenBank/DDBJ databases">
        <authorList>
            <person name="Marques A."/>
        </authorList>
    </citation>
    <scope>NUCLEOTIDE SEQUENCE</scope>
    <source>
        <strain evidence="10">RhyPub2mFocal</strain>
        <tissue evidence="10">Leaves</tissue>
    </source>
</reference>
<feature type="domain" description="C2H2-type" evidence="9">
    <location>
        <begin position="127"/>
        <end position="149"/>
    </location>
</feature>
<keyword evidence="1" id="KW-0479">Metal-binding</keyword>
<dbReference type="GO" id="GO:0000976">
    <property type="term" value="F:transcription cis-regulatory region binding"/>
    <property type="evidence" value="ECO:0007669"/>
    <property type="project" value="TreeGrafter"/>
</dbReference>
<dbReference type="PANTHER" id="PTHR45988">
    <property type="entry name" value="C2H2 TYPE ZINC FINGER TRANSCRIPTION FACTOR FAMILY-RELATED"/>
    <property type="match status" value="1"/>
</dbReference>
<evidence type="ECO:0000313" key="10">
    <source>
        <dbReference type="EMBL" id="KAJ4755491.1"/>
    </source>
</evidence>
<evidence type="ECO:0000256" key="3">
    <source>
        <dbReference type="ARBA" id="ARBA00022771"/>
    </source>
</evidence>
<dbReference type="InterPro" id="IPR036236">
    <property type="entry name" value="Znf_C2H2_sf"/>
</dbReference>
<dbReference type="InterPro" id="IPR013087">
    <property type="entry name" value="Znf_C2H2_type"/>
</dbReference>
<dbReference type="Proteomes" id="UP001140206">
    <property type="component" value="Chromosome 5"/>
</dbReference>
<dbReference type="AlphaFoldDB" id="A0AAV8CJX0"/>
<dbReference type="SUPFAM" id="SSF57667">
    <property type="entry name" value="beta-beta-alpha zinc fingers"/>
    <property type="match status" value="1"/>
</dbReference>
<dbReference type="GO" id="GO:0008270">
    <property type="term" value="F:zinc ion binding"/>
    <property type="evidence" value="ECO:0007669"/>
    <property type="project" value="UniProtKB-KW"/>
</dbReference>
<name>A0AAV8CJX0_9POAL</name>
<evidence type="ECO:0000256" key="1">
    <source>
        <dbReference type="ARBA" id="ARBA00022723"/>
    </source>
</evidence>
<keyword evidence="11" id="KW-1185">Reference proteome</keyword>
<keyword evidence="2" id="KW-0677">Repeat</keyword>